<dbReference type="Gene3D" id="3.40.630.30">
    <property type="match status" value="1"/>
</dbReference>
<protein>
    <submittedName>
        <fullName evidence="1">Uncharacterized conserved protein</fullName>
    </submittedName>
</protein>
<organism evidence="1 2">
    <name type="scientific">Mycoplasmoides gallisepticum</name>
    <name type="common">Mycoplasma gallisepticum</name>
    <dbReference type="NCBI Taxonomy" id="2096"/>
    <lineage>
        <taxon>Bacteria</taxon>
        <taxon>Bacillati</taxon>
        <taxon>Mycoplasmatota</taxon>
        <taxon>Mycoplasmoidales</taxon>
        <taxon>Mycoplasmoidaceae</taxon>
        <taxon>Mycoplasmoides</taxon>
    </lineage>
</organism>
<evidence type="ECO:0000313" key="2">
    <source>
        <dbReference type="Proteomes" id="UP000260136"/>
    </source>
</evidence>
<dbReference type="InterPro" id="IPR016181">
    <property type="entry name" value="Acyl_CoA_acyltransferase"/>
</dbReference>
<dbReference type="AlphaFoldDB" id="A0A3B0PB72"/>
<accession>A0A3B0PB72</accession>
<name>A0A3B0PB72_MYCGL</name>
<evidence type="ECO:0000313" key="1">
    <source>
        <dbReference type="EMBL" id="SYV94378.1"/>
    </source>
</evidence>
<dbReference type="Proteomes" id="UP000260136">
    <property type="component" value="Chromosome"/>
</dbReference>
<gene>
    <name evidence="1" type="ORF">NCTC10115_00698</name>
</gene>
<dbReference type="EMBL" id="LS991952">
    <property type="protein sequence ID" value="SYV94378.1"/>
    <property type="molecule type" value="Genomic_DNA"/>
</dbReference>
<proteinExistence type="predicted"/>
<dbReference type="SUPFAM" id="SSF55729">
    <property type="entry name" value="Acyl-CoA N-acyltransferases (Nat)"/>
    <property type="match status" value="1"/>
</dbReference>
<feature type="non-terminal residue" evidence="1">
    <location>
        <position position="53"/>
    </location>
</feature>
<reference evidence="2" key="1">
    <citation type="submission" date="2018-06" db="EMBL/GenBank/DDBJ databases">
        <authorList>
            <consortium name="Pathogen Informatics"/>
        </authorList>
    </citation>
    <scope>NUCLEOTIDE SEQUENCE [LARGE SCALE GENOMIC DNA]</scope>
    <source>
        <strain evidence="2">NCTC10115</strain>
    </source>
</reference>
<sequence>MYETKKIMTLSGKSLQKKRNHLNFFIKQYEKDAKIKINREVDLNQLEKFYLTW</sequence>